<evidence type="ECO:0000256" key="3">
    <source>
        <dbReference type="ARBA" id="ARBA00022630"/>
    </source>
</evidence>
<dbReference type="InterPro" id="IPR046373">
    <property type="entry name" value="Acyl-CoA_Oxase/DH_mid-dom_sf"/>
</dbReference>
<dbReference type="Pfam" id="PF00441">
    <property type="entry name" value="Acyl-CoA_dh_1"/>
    <property type="match status" value="1"/>
</dbReference>
<keyword evidence="3" id="KW-0285">Flavoprotein</keyword>
<dbReference type="PANTHER" id="PTHR43884:SF20">
    <property type="entry name" value="ACYL-COA DEHYDROGENASE FADE28"/>
    <property type="match status" value="1"/>
</dbReference>
<organism evidence="8 9">
    <name type="scientific">Novosphingobium indicum</name>
    <dbReference type="NCBI Taxonomy" id="462949"/>
    <lineage>
        <taxon>Bacteria</taxon>
        <taxon>Pseudomonadati</taxon>
        <taxon>Pseudomonadota</taxon>
        <taxon>Alphaproteobacteria</taxon>
        <taxon>Sphingomonadales</taxon>
        <taxon>Sphingomonadaceae</taxon>
        <taxon>Novosphingobium</taxon>
    </lineage>
</organism>
<dbReference type="InterPro" id="IPR009075">
    <property type="entry name" value="AcylCo_DH/oxidase_C"/>
</dbReference>
<evidence type="ECO:0000256" key="1">
    <source>
        <dbReference type="ARBA" id="ARBA00001974"/>
    </source>
</evidence>
<dbReference type="InterPro" id="IPR013786">
    <property type="entry name" value="AcylCoA_DH/ox_N"/>
</dbReference>
<dbReference type="Gene3D" id="1.10.540.10">
    <property type="entry name" value="Acyl-CoA dehydrogenase/oxidase, N-terminal domain"/>
    <property type="match status" value="1"/>
</dbReference>
<evidence type="ECO:0000259" key="7">
    <source>
        <dbReference type="Pfam" id="PF02771"/>
    </source>
</evidence>
<evidence type="ECO:0000256" key="5">
    <source>
        <dbReference type="ARBA" id="ARBA00023002"/>
    </source>
</evidence>
<accession>A0ABQ2JZP1</accession>
<dbReference type="SUPFAM" id="SSF56645">
    <property type="entry name" value="Acyl-CoA dehydrogenase NM domain-like"/>
    <property type="match status" value="1"/>
</dbReference>
<feature type="domain" description="Acyl-CoA dehydrogenase/oxidase C-terminal" evidence="6">
    <location>
        <begin position="248"/>
        <end position="360"/>
    </location>
</feature>
<keyword evidence="4" id="KW-0274">FAD</keyword>
<evidence type="ECO:0000313" key="8">
    <source>
        <dbReference type="EMBL" id="GGN58573.1"/>
    </source>
</evidence>
<dbReference type="Gene3D" id="1.20.140.10">
    <property type="entry name" value="Butyryl-CoA Dehydrogenase, subunit A, domain 3"/>
    <property type="match status" value="1"/>
</dbReference>
<dbReference type="SUPFAM" id="SSF47203">
    <property type="entry name" value="Acyl-CoA dehydrogenase C-terminal domain-like"/>
    <property type="match status" value="1"/>
</dbReference>
<comment type="similarity">
    <text evidence="2">Belongs to the acyl-CoA dehydrogenase family.</text>
</comment>
<keyword evidence="9" id="KW-1185">Reference proteome</keyword>
<evidence type="ECO:0000256" key="2">
    <source>
        <dbReference type="ARBA" id="ARBA00009347"/>
    </source>
</evidence>
<name>A0ABQ2JZP1_9SPHN</name>
<sequence length="383" mass="41452">MIDQSHRREWNVNFDLNEDEEMLKALTERFVTNHYDHDSRRAFLNEPNGFSATNWALLGELGLIAAPFPEELGGLGLDATGIATVFEALGRGLVVEPLAENVVLAGRLFAQHAPEHLIGEWMDSLLTGEKRLSLAHAEAETRGRLPWVVTSAQINGDEVVLSGTKPYCIASGGADGFIVSARTSGDAQDKEGVDLFLVPADAAGLSANTWHLADGSIATSLTLNKVRIPAGNRLGGGIEAIDEVEVLAALARSAEALGIMERLFSETIDYLRTRDQFGAPLGSFQAIQHRMVTQYAAIEQSRALLNLALVSWDTDQFESAVYGARAYIAEHSLTLGHEMIQFHGGMGVTDELAIGGGHKRLLVLSRWPESPQAALDRYAGLLN</sequence>
<dbReference type="Gene3D" id="2.40.110.10">
    <property type="entry name" value="Butyryl-CoA Dehydrogenase, subunit A, domain 2"/>
    <property type="match status" value="1"/>
</dbReference>
<protein>
    <submittedName>
        <fullName evidence="8">Acyl-CoA dehydrogenase</fullName>
    </submittedName>
</protein>
<dbReference type="PANTHER" id="PTHR43884">
    <property type="entry name" value="ACYL-COA DEHYDROGENASE"/>
    <property type="match status" value="1"/>
</dbReference>
<comment type="cofactor">
    <cofactor evidence="1">
        <name>FAD</name>
        <dbReference type="ChEBI" id="CHEBI:57692"/>
    </cofactor>
</comment>
<evidence type="ECO:0000256" key="4">
    <source>
        <dbReference type="ARBA" id="ARBA00022827"/>
    </source>
</evidence>
<proteinExistence type="inferred from homology"/>
<dbReference type="InterPro" id="IPR036250">
    <property type="entry name" value="AcylCo_DH-like_C"/>
</dbReference>
<dbReference type="InterPro" id="IPR037069">
    <property type="entry name" value="AcylCoA_DH/ox_N_sf"/>
</dbReference>
<comment type="caution">
    <text evidence="8">The sequence shown here is derived from an EMBL/GenBank/DDBJ whole genome shotgun (WGS) entry which is preliminary data.</text>
</comment>
<reference evidence="9" key="1">
    <citation type="journal article" date="2019" name="Int. J. Syst. Evol. Microbiol.">
        <title>The Global Catalogue of Microorganisms (GCM) 10K type strain sequencing project: providing services to taxonomists for standard genome sequencing and annotation.</title>
        <authorList>
            <consortium name="The Broad Institute Genomics Platform"/>
            <consortium name="The Broad Institute Genome Sequencing Center for Infectious Disease"/>
            <person name="Wu L."/>
            <person name="Ma J."/>
        </authorList>
    </citation>
    <scope>NUCLEOTIDE SEQUENCE [LARGE SCALE GENOMIC DNA]</scope>
    <source>
        <strain evidence="9">CGMCC 1.6784</strain>
    </source>
</reference>
<dbReference type="Pfam" id="PF02771">
    <property type="entry name" value="Acyl-CoA_dh_N"/>
    <property type="match status" value="1"/>
</dbReference>
<dbReference type="EMBL" id="BMLK01000023">
    <property type="protein sequence ID" value="GGN58573.1"/>
    <property type="molecule type" value="Genomic_DNA"/>
</dbReference>
<evidence type="ECO:0000313" key="9">
    <source>
        <dbReference type="Proteomes" id="UP000605099"/>
    </source>
</evidence>
<dbReference type="CDD" id="cd00567">
    <property type="entry name" value="ACAD"/>
    <property type="match status" value="1"/>
</dbReference>
<feature type="domain" description="Acyl-CoA dehydrogenase/oxidase N-terminal" evidence="7">
    <location>
        <begin position="17"/>
        <end position="129"/>
    </location>
</feature>
<gene>
    <name evidence="8" type="ORF">GCM10011349_38290</name>
</gene>
<evidence type="ECO:0000259" key="6">
    <source>
        <dbReference type="Pfam" id="PF00441"/>
    </source>
</evidence>
<dbReference type="InterPro" id="IPR009100">
    <property type="entry name" value="AcylCoA_DH/oxidase_NM_dom_sf"/>
</dbReference>
<keyword evidence="5" id="KW-0560">Oxidoreductase</keyword>
<dbReference type="Proteomes" id="UP000605099">
    <property type="component" value="Unassembled WGS sequence"/>
</dbReference>